<accession>A0A834I688</accession>
<evidence type="ECO:0000313" key="3">
    <source>
        <dbReference type="Proteomes" id="UP000625711"/>
    </source>
</evidence>
<dbReference type="AlphaFoldDB" id="A0A834I688"/>
<dbReference type="Proteomes" id="UP000625711">
    <property type="component" value="Unassembled WGS sequence"/>
</dbReference>
<proteinExistence type="predicted"/>
<comment type="caution">
    <text evidence="2">The sequence shown here is derived from an EMBL/GenBank/DDBJ whole genome shotgun (WGS) entry which is preliminary data.</text>
</comment>
<sequence length="102" mass="11587">MKTATVDTSAVIPITDSTAQLPEWTTMHRDAHRCCLGNRIKQYCIQGLFINVLIPTNRSVTVAEPRSIVESWRDVDEFSRQSGKKTRFRRPSDVRFPPLPSG</sequence>
<dbReference type="EMBL" id="JAACXV010013822">
    <property type="protein sequence ID" value="KAF7272185.1"/>
    <property type="molecule type" value="Genomic_DNA"/>
</dbReference>
<organism evidence="2 3">
    <name type="scientific">Rhynchophorus ferrugineus</name>
    <name type="common">Red palm weevil</name>
    <name type="synonym">Curculio ferrugineus</name>
    <dbReference type="NCBI Taxonomy" id="354439"/>
    <lineage>
        <taxon>Eukaryota</taxon>
        <taxon>Metazoa</taxon>
        <taxon>Ecdysozoa</taxon>
        <taxon>Arthropoda</taxon>
        <taxon>Hexapoda</taxon>
        <taxon>Insecta</taxon>
        <taxon>Pterygota</taxon>
        <taxon>Neoptera</taxon>
        <taxon>Endopterygota</taxon>
        <taxon>Coleoptera</taxon>
        <taxon>Polyphaga</taxon>
        <taxon>Cucujiformia</taxon>
        <taxon>Curculionidae</taxon>
        <taxon>Dryophthorinae</taxon>
        <taxon>Rhynchophorus</taxon>
    </lineage>
</organism>
<gene>
    <name evidence="2" type="ORF">GWI33_015016</name>
</gene>
<name>A0A834I688_RHYFE</name>
<protein>
    <submittedName>
        <fullName evidence="2">Uncharacterized protein</fullName>
    </submittedName>
</protein>
<evidence type="ECO:0000313" key="2">
    <source>
        <dbReference type="EMBL" id="KAF7272185.1"/>
    </source>
</evidence>
<keyword evidence="3" id="KW-1185">Reference proteome</keyword>
<evidence type="ECO:0000256" key="1">
    <source>
        <dbReference type="SAM" id="MobiDB-lite"/>
    </source>
</evidence>
<feature type="region of interest" description="Disordered" evidence="1">
    <location>
        <begin position="80"/>
        <end position="102"/>
    </location>
</feature>
<reference evidence="2" key="1">
    <citation type="submission" date="2020-08" db="EMBL/GenBank/DDBJ databases">
        <title>Genome sequencing and assembly of the red palm weevil Rhynchophorus ferrugineus.</title>
        <authorList>
            <person name="Dias G.B."/>
            <person name="Bergman C.M."/>
            <person name="Manee M."/>
        </authorList>
    </citation>
    <scope>NUCLEOTIDE SEQUENCE</scope>
    <source>
        <strain evidence="2">AA-2017</strain>
        <tissue evidence="2">Whole larva</tissue>
    </source>
</reference>